<accession>A0A9P5BZM0</accession>
<comment type="caution">
    <text evidence="1">The sequence shown here is derived from an EMBL/GenBank/DDBJ whole genome shotgun (WGS) entry which is preliminary data.</text>
</comment>
<dbReference type="AlphaFoldDB" id="A0A9P5BZM0"/>
<keyword evidence="2" id="KW-1185">Reference proteome</keyword>
<sequence length="125" mass="13860">MCEDHHPTPLTKYFEALFETGDYKPSGFDRVVRADKIVAQEMFVDSDEERITLRPIPALVMQDAESSNDDISFVEGALVENKSFLPGHGETLPIETAEPFCKASVLVLPNDSTDSQVNYAAPRKA</sequence>
<proteinExistence type="predicted"/>
<gene>
    <name evidence="1" type="ORF">E8E12_006890</name>
</gene>
<evidence type="ECO:0000313" key="1">
    <source>
        <dbReference type="EMBL" id="KAF3037817.1"/>
    </source>
</evidence>
<dbReference type="EMBL" id="SWKV01000040">
    <property type="protein sequence ID" value="KAF3037817.1"/>
    <property type="molecule type" value="Genomic_DNA"/>
</dbReference>
<evidence type="ECO:0000313" key="2">
    <source>
        <dbReference type="Proteomes" id="UP000758155"/>
    </source>
</evidence>
<organism evidence="1 2">
    <name type="scientific">Didymella heteroderae</name>
    <dbReference type="NCBI Taxonomy" id="1769908"/>
    <lineage>
        <taxon>Eukaryota</taxon>
        <taxon>Fungi</taxon>
        <taxon>Dikarya</taxon>
        <taxon>Ascomycota</taxon>
        <taxon>Pezizomycotina</taxon>
        <taxon>Dothideomycetes</taxon>
        <taxon>Pleosporomycetidae</taxon>
        <taxon>Pleosporales</taxon>
        <taxon>Pleosporineae</taxon>
        <taxon>Didymellaceae</taxon>
        <taxon>Didymella</taxon>
    </lineage>
</organism>
<protein>
    <submittedName>
        <fullName evidence="1">Uncharacterized protein</fullName>
    </submittedName>
</protein>
<dbReference type="Proteomes" id="UP000758155">
    <property type="component" value="Unassembled WGS sequence"/>
</dbReference>
<reference evidence="1" key="1">
    <citation type="submission" date="2019-04" db="EMBL/GenBank/DDBJ databases">
        <title>Sequencing of skin fungus with MAO and IRED activity.</title>
        <authorList>
            <person name="Marsaioli A.J."/>
            <person name="Bonatto J.M.C."/>
            <person name="Reis Junior O."/>
        </authorList>
    </citation>
    <scope>NUCLEOTIDE SEQUENCE</scope>
    <source>
        <strain evidence="1">28M1</strain>
    </source>
</reference>
<name>A0A9P5BZM0_9PLEO</name>